<dbReference type="Proteomes" id="UP001516023">
    <property type="component" value="Unassembled WGS sequence"/>
</dbReference>
<dbReference type="AlphaFoldDB" id="A0ABD3PZS7"/>
<name>A0ABD3PZS7_9STRA</name>
<accession>A0ABD3PZS7</accession>
<dbReference type="EMBL" id="JABMIG020000093">
    <property type="protein sequence ID" value="KAL3793226.1"/>
    <property type="molecule type" value="Genomic_DNA"/>
</dbReference>
<organism evidence="1 2">
    <name type="scientific">Cyclotella cryptica</name>
    <dbReference type="NCBI Taxonomy" id="29204"/>
    <lineage>
        <taxon>Eukaryota</taxon>
        <taxon>Sar</taxon>
        <taxon>Stramenopiles</taxon>
        <taxon>Ochrophyta</taxon>
        <taxon>Bacillariophyta</taxon>
        <taxon>Coscinodiscophyceae</taxon>
        <taxon>Thalassiosirophycidae</taxon>
        <taxon>Stephanodiscales</taxon>
        <taxon>Stephanodiscaceae</taxon>
        <taxon>Cyclotella</taxon>
    </lineage>
</organism>
<protein>
    <submittedName>
        <fullName evidence="1">Uncharacterized protein</fullName>
    </submittedName>
</protein>
<evidence type="ECO:0000313" key="2">
    <source>
        <dbReference type="Proteomes" id="UP001516023"/>
    </source>
</evidence>
<evidence type="ECO:0000313" key="1">
    <source>
        <dbReference type="EMBL" id="KAL3793226.1"/>
    </source>
</evidence>
<keyword evidence="2" id="KW-1185">Reference proteome</keyword>
<reference evidence="1 2" key="1">
    <citation type="journal article" date="2020" name="G3 (Bethesda)">
        <title>Improved Reference Genome for Cyclotella cryptica CCMP332, a Model for Cell Wall Morphogenesis, Salinity Adaptation, and Lipid Production in Diatoms (Bacillariophyta).</title>
        <authorList>
            <person name="Roberts W.R."/>
            <person name="Downey K.M."/>
            <person name="Ruck E.C."/>
            <person name="Traller J.C."/>
            <person name="Alverson A.J."/>
        </authorList>
    </citation>
    <scope>NUCLEOTIDE SEQUENCE [LARGE SCALE GENOMIC DNA]</scope>
    <source>
        <strain evidence="1 2">CCMP332</strain>
    </source>
</reference>
<sequence length="101" mass="11477">MDYFLSTDHVEYFDLFGKDHDPSTALTFSLRGAAALKENALVRVLQTKLTSGGRKRPHKVAFVDVTTASTEEIWETVASWCNDDQLGRLVDCEEEWRLVLN</sequence>
<comment type="caution">
    <text evidence="1">The sequence shown here is derived from an EMBL/GenBank/DDBJ whole genome shotgun (WGS) entry which is preliminary data.</text>
</comment>
<gene>
    <name evidence="1" type="ORF">HJC23_000768</name>
</gene>
<proteinExistence type="predicted"/>